<feature type="domain" description="GH16" evidence="2">
    <location>
        <begin position="60"/>
        <end position="304"/>
    </location>
</feature>
<dbReference type="Gene3D" id="2.60.120.200">
    <property type="match status" value="1"/>
</dbReference>
<dbReference type="InterPro" id="IPR013320">
    <property type="entry name" value="ConA-like_dom_sf"/>
</dbReference>
<keyword evidence="1" id="KW-0732">Signal</keyword>
<evidence type="ECO:0000256" key="1">
    <source>
        <dbReference type="SAM" id="SignalP"/>
    </source>
</evidence>
<sequence>MPCLFAALLLISVSLPILTEAGPGSRSFRSRRTASTNSTIVFKNWNRTDWYRGNDFLEKWDFFDAPDPTHGLVNYQNVGNATQKKLALVQGDNVILAVDNTTTLQPGQKRDSVRISSKAKYNAGTLFIADFASMPAACGVWPAWWTVGPSWPTHGEVDLLEGVHKFGTNKMTLHTSAGCVIDRRDQMTGKVDGTNCESSNADNQGCGVLDNSTTSYGDGFNKAGGGVYAHMWTNDAIHIWHFARADIPVDITANTPDPTTWPVPVGSFGAGPDCDFSQHFQDHVLTIDTTICGDWAGNNKSMHAAGCPGTCEALLAEPSNFNLARWNISSISVYQ</sequence>
<keyword evidence="4" id="KW-1185">Reference proteome</keyword>
<evidence type="ECO:0000313" key="3">
    <source>
        <dbReference type="EMBL" id="KAJ7718193.1"/>
    </source>
</evidence>
<dbReference type="EMBL" id="JARJLG010000309">
    <property type="protein sequence ID" value="KAJ7718193.1"/>
    <property type="molecule type" value="Genomic_DNA"/>
</dbReference>
<reference evidence="3" key="1">
    <citation type="submission" date="2023-03" db="EMBL/GenBank/DDBJ databases">
        <title>Massive genome expansion in bonnet fungi (Mycena s.s.) driven by repeated elements and novel gene families across ecological guilds.</title>
        <authorList>
            <consortium name="Lawrence Berkeley National Laboratory"/>
            <person name="Harder C.B."/>
            <person name="Miyauchi S."/>
            <person name="Viragh M."/>
            <person name="Kuo A."/>
            <person name="Thoen E."/>
            <person name="Andreopoulos B."/>
            <person name="Lu D."/>
            <person name="Skrede I."/>
            <person name="Drula E."/>
            <person name="Henrissat B."/>
            <person name="Morin E."/>
            <person name="Kohler A."/>
            <person name="Barry K."/>
            <person name="LaButti K."/>
            <person name="Morin E."/>
            <person name="Salamov A."/>
            <person name="Lipzen A."/>
            <person name="Mereny Z."/>
            <person name="Hegedus B."/>
            <person name="Baldrian P."/>
            <person name="Stursova M."/>
            <person name="Weitz H."/>
            <person name="Taylor A."/>
            <person name="Grigoriev I.V."/>
            <person name="Nagy L.G."/>
            <person name="Martin F."/>
            <person name="Kauserud H."/>
        </authorList>
    </citation>
    <scope>NUCLEOTIDE SEQUENCE</scope>
    <source>
        <strain evidence="3">CBHHK188m</strain>
    </source>
</reference>
<evidence type="ECO:0000313" key="4">
    <source>
        <dbReference type="Proteomes" id="UP001215280"/>
    </source>
</evidence>
<name>A0AAD7MHU2_9AGAR</name>
<dbReference type="SUPFAM" id="SSF49899">
    <property type="entry name" value="Concanavalin A-like lectins/glucanases"/>
    <property type="match status" value="1"/>
</dbReference>
<evidence type="ECO:0000259" key="2">
    <source>
        <dbReference type="PROSITE" id="PS51762"/>
    </source>
</evidence>
<dbReference type="PROSITE" id="PS51762">
    <property type="entry name" value="GH16_2"/>
    <property type="match status" value="1"/>
</dbReference>
<dbReference type="Proteomes" id="UP001215280">
    <property type="component" value="Unassembled WGS sequence"/>
</dbReference>
<protein>
    <submittedName>
        <fullName evidence="3">Glycoside hydrolase family 16 protein</fullName>
    </submittedName>
</protein>
<keyword evidence="3" id="KW-0378">Hydrolase</keyword>
<accession>A0AAD7MHU2</accession>
<comment type="caution">
    <text evidence="3">The sequence shown here is derived from an EMBL/GenBank/DDBJ whole genome shotgun (WGS) entry which is preliminary data.</text>
</comment>
<gene>
    <name evidence="3" type="ORF">DFH07DRAFT_860474</name>
</gene>
<feature type="signal peptide" evidence="1">
    <location>
        <begin position="1"/>
        <end position="21"/>
    </location>
</feature>
<proteinExistence type="predicted"/>
<dbReference type="Pfam" id="PF26113">
    <property type="entry name" value="GH16_XgeA"/>
    <property type="match status" value="1"/>
</dbReference>
<feature type="chain" id="PRO_5042067119" evidence="1">
    <location>
        <begin position="22"/>
        <end position="335"/>
    </location>
</feature>
<dbReference type="GO" id="GO:0004553">
    <property type="term" value="F:hydrolase activity, hydrolyzing O-glycosyl compounds"/>
    <property type="evidence" value="ECO:0007669"/>
    <property type="project" value="InterPro"/>
</dbReference>
<dbReference type="InterPro" id="IPR050546">
    <property type="entry name" value="Glycosyl_Hydrlase_16"/>
</dbReference>
<dbReference type="GO" id="GO:0009251">
    <property type="term" value="P:glucan catabolic process"/>
    <property type="evidence" value="ECO:0007669"/>
    <property type="project" value="TreeGrafter"/>
</dbReference>
<dbReference type="PANTHER" id="PTHR10963">
    <property type="entry name" value="GLYCOSYL HYDROLASE-RELATED"/>
    <property type="match status" value="1"/>
</dbReference>
<dbReference type="AlphaFoldDB" id="A0AAD7MHU2"/>
<organism evidence="3 4">
    <name type="scientific">Mycena maculata</name>
    <dbReference type="NCBI Taxonomy" id="230809"/>
    <lineage>
        <taxon>Eukaryota</taxon>
        <taxon>Fungi</taxon>
        <taxon>Dikarya</taxon>
        <taxon>Basidiomycota</taxon>
        <taxon>Agaricomycotina</taxon>
        <taxon>Agaricomycetes</taxon>
        <taxon>Agaricomycetidae</taxon>
        <taxon>Agaricales</taxon>
        <taxon>Marasmiineae</taxon>
        <taxon>Mycenaceae</taxon>
        <taxon>Mycena</taxon>
    </lineage>
</organism>
<dbReference type="PANTHER" id="PTHR10963:SF24">
    <property type="entry name" value="GLYCOSIDASE C21B10.07-RELATED"/>
    <property type="match status" value="1"/>
</dbReference>
<dbReference type="InterPro" id="IPR000757">
    <property type="entry name" value="Beta-glucanase-like"/>
</dbReference>
<dbReference type="CDD" id="cd02181">
    <property type="entry name" value="GH16_fungal_Lam16A_glucanase"/>
    <property type="match status" value="1"/>
</dbReference>